<feature type="domain" description="Calcineurin-like phosphoesterase" evidence="2">
    <location>
        <begin position="4"/>
        <end position="201"/>
    </location>
</feature>
<dbReference type="PANTHER" id="PTHR30337">
    <property type="entry name" value="COMPONENT OF ATP-DEPENDENT DSDNA EXONUCLEASE"/>
    <property type="match status" value="1"/>
</dbReference>
<evidence type="ECO:0000259" key="2">
    <source>
        <dbReference type="Pfam" id="PF00149"/>
    </source>
</evidence>
<evidence type="ECO:0000313" key="4">
    <source>
        <dbReference type="Proteomes" id="UP000040576"/>
    </source>
</evidence>
<dbReference type="CDD" id="cd00840">
    <property type="entry name" value="MPP_Mre11_N"/>
    <property type="match status" value="1"/>
</dbReference>
<proteinExistence type="predicted"/>
<gene>
    <name evidence="3" type="ORF">BT1A1_1181</name>
</gene>
<dbReference type="InterPro" id="IPR014576">
    <property type="entry name" value="Pesterase_YhaO"/>
</dbReference>
<dbReference type="Proteomes" id="UP000040576">
    <property type="component" value="Unassembled WGS sequence"/>
</dbReference>
<evidence type="ECO:0000256" key="1">
    <source>
        <dbReference type="ARBA" id="ARBA00022801"/>
    </source>
</evidence>
<protein>
    <recommendedName>
        <fullName evidence="2">Calcineurin-like phosphoesterase domain-containing protein</fullName>
    </recommendedName>
</protein>
<dbReference type="STRING" id="35841.B4167_1760"/>
<dbReference type="PATRIC" id="fig|35841.6.peg.605"/>
<reference evidence="3 4" key="1">
    <citation type="submission" date="2014-07" db="EMBL/GenBank/DDBJ databases">
        <authorList>
            <person name="Wibberg Daniel"/>
        </authorList>
    </citation>
    <scope>NUCLEOTIDE SEQUENCE [LARGE SCALE GENOMIC DNA]</scope>
</reference>
<accession>A0A090IX62</accession>
<evidence type="ECO:0000313" key="3">
    <source>
        <dbReference type="EMBL" id="CEE01013.1"/>
    </source>
</evidence>
<dbReference type="Gene3D" id="3.60.21.10">
    <property type="match status" value="1"/>
</dbReference>
<dbReference type="EMBL" id="CCRF01000039">
    <property type="protein sequence ID" value="CEE01013.1"/>
    <property type="molecule type" value="Genomic_DNA"/>
</dbReference>
<dbReference type="PIRSF" id="PIRSF033091">
    <property type="entry name" value="Pesterase_YhaO"/>
    <property type="match status" value="1"/>
</dbReference>
<dbReference type="eggNOG" id="COG0420">
    <property type="taxonomic scope" value="Bacteria"/>
</dbReference>
<dbReference type="InterPro" id="IPR004843">
    <property type="entry name" value="Calcineurin-like_PHP"/>
</dbReference>
<dbReference type="GO" id="GO:0016787">
    <property type="term" value="F:hydrolase activity"/>
    <property type="evidence" value="ECO:0007669"/>
    <property type="project" value="UniProtKB-KW"/>
</dbReference>
<dbReference type="Pfam" id="PF00149">
    <property type="entry name" value="Metallophos"/>
    <property type="match status" value="1"/>
</dbReference>
<name>A0A090IX62_9BACI</name>
<organism evidence="3 4">
    <name type="scientific">Caldibacillus thermoamylovorans</name>
    <dbReference type="NCBI Taxonomy" id="35841"/>
    <lineage>
        <taxon>Bacteria</taxon>
        <taxon>Bacillati</taxon>
        <taxon>Bacillota</taxon>
        <taxon>Bacilli</taxon>
        <taxon>Bacillales</taxon>
        <taxon>Bacillaceae</taxon>
        <taxon>Caldibacillus</taxon>
    </lineage>
</organism>
<keyword evidence="1" id="KW-0378">Hydrolase</keyword>
<sequence length="401" mass="47679">MKSIKFIHCADLHLDSPFVGLKNIPAAIYEKTKRSTFASFSKIVEVAIKERVDFVIIAGDLYDGEDRSIRAQLFLRREMERLEQEGIGVFLVHGNHDHLSGSWTKLEWPKNVYQFPATVEVIPYETKNKTRIHFYGFSYPKKHVFERMIDHYQKKDGADYHIGILHGHDSNNLAHYSYAPFKVKELIEKDFDYWALGHIHKSQILHKEPMILYPGNIQGRHKNETGAKGCYLIEMDHFETRWKFIETAPIRWETWELTEKEPFRCFDDFYQTIIGIKDYWRQKGTNVFLQINFNENQFDVLTDRIDLEDMLQLLQEGEEQQDCFIWIYQLDIQENDTNRQVISDEFFQELSKQFQHVDIKEPLSFLFDHPKVRKYLAPLTEGEQQHILHEAEKLLFRLLKG</sequence>
<dbReference type="InterPro" id="IPR029052">
    <property type="entry name" value="Metallo-depent_PP-like"/>
</dbReference>
<dbReference type="SUPFAM" id="SSF56300">
    <property type="entry name" value="Metallo-dependent phosphatases"/>
    <property type="match status" value="1"/>
</dbReference>
<dbReference type="InterPro" id="IPR050535">
    <property type="entry name" value="DNA_Repair-Maintenance_Comp"/>
</dbReference>
<dbReference type="AlphaFoldDB" id="A0A090IX62"/>
<dbReference type="RefSeq" id="WP_034769033.1">
    <property type="nucleotide sequence ID" value="NZ_CCRF01000039.1"/>
</dbReference>
<keyword evidence="4" id="KW-1185">Reference proteome</keyword>
<dbReference type="PANTHER" id="PTHR30337:SF7">
    <property type="entry name" value="PHOSPHOESTERASE"/>
    <property type="match status" value="1"/>
</dbReference>
<dbReference type="InterPro" id="IPR041796">
    <property type="entry name" value="Mre11_N"/>
</dbReference>